<accession>A0AA39MKD2</accession>
<gene>
    <name evidence="1" type="ORF">EV421DRAFT_1739268</name>
</gene>
<sequence length="279" mass="31294">MCQLPGKPRIPFNNFAAPPSTFSTSLAIWLQLVHRPRDLPQTVPITKLWECPDPHCPATYSSIHLTISGQFTMDTAYPHDMVPFAWGFQEIRQVWGSVDHTPLSTLDKEGIHVTWGLMKNFHICNPPPLEWPMDEETLLPLIVIEDSIEKDDQDLHGLVDKSLGPSLQHTMELSVDGRALVVAAATANLSAGSKEEVLHQQSVASLVPAARVANPEIISGNIKLGITLQEWCKDWETSYNPQLPTSRCQSNSNNIQQWDICTNYVKESHHLFCVMGRER</sequence>
<name>A0AA39MKD2_9AGAR</name>
<reference evidence="1" key="1">
    <citation type="submission" date="2023-06" db="EMBL/GenBank/DDBJ databases">
        <authorList>
            <consortium name="Lawrence Berkeley National Laboratory"/>
            <person name="Ahrendt S."/>
            <person name="Sahu N."/>
            <person name="Indic B."/>
            <person name="Wong-Bajracharya J."/>
            <person name="Merenyi Z."/>
            <person name="Ke H.-M."/>
            <person name="Monk M."/>
            <person name="Kocsube S."/>
            <person name="Drula E."/>
            <person name="Lipzen A."/>
            <person name="Balint B."/>
            <person name="Henrissat B."/>
            <person name="Andreopoulos B."/>
            <person name="Martin F.M."/>
            <person name="Harder C.B."/>
            <person name="Rigling D."/>
            <person name="Ford K.L."/>
            <person name="Foster G.D."/>
            <person name="Pangilinan J."/>
            <person name="Papanicolaou A."/>
            <person name="Barry K."/>
            <person name="LaButti K."/>
            <person name="Viragh M."/>
            <person name="Koriabine M."/>
            <person name="Yan M."/>
            <person name="Riley R."/>
            <person name="Champramary S."/>
            <person name="Plett K.L."/>
            <person name="Tsai I.J."/>
            <person name="Slot J."/>
            <person name="Sipos G."/>
            <person name="Plett J."/>
            <person name="Nagy L.G."/>
            <person name="Grigoriev I.V."/>
        </authorList>
    </citation>
    <scope>NUCLEOTIDE SEQUENCE</scope>
    <source>
        <strain evidence="1">FPL87.14</strain>
    </source>
</reference>
<organism evidence="1 2">
    <name type="scientific">Armillaria borealis</name>
    <dbReference type="NCBI Taxonomy" id="47425"/>
    <lineage>
        <taxon>Eukaryota</taxon>
        <taxon>Fungi</taxon>
        <taxon>Dikarya</taxon>
        <taxon>Basidiomycota</taxon>
        <taxon>Agaricomycotina</taxon>
        <taxon>Agaricomycetes</taxon>
        <taxon>Agaricomycetidae</taxon>
        <taxon>Agaricales</taxon>
        <taxon>Marasmiineae</taxon>
        <taxon>Physalacriaceae</taxon>
        <taxon>Armillaria</taxon>
    </lineage>
</organism>
<proteinExistence type="predicted"/>
<comment type="caution">
    <text evidence="1">The sequence shown here is derived from an EMBL/GenBank/DDBJ whole genome shotgun (WGS) entry which is preliminary data.</text>
</comment>
<evidence type="ECO:0000313" key="2">
    <source>
        <dbReference type="Proteomes" id="UP001175226"/>
    </source>
</evidence>
<dbReference type="EMBL" id="JAUEPT010000051">
    <property type="protein sequence ID" value="KAK0437073.1"/>
    <property type="molecule type" value="Genomic_DNA"/>
</dbReference>
<evidence type="ECO:0000313" key="1">
    <source>
        <dbReference type="EMBL" id="KAK0437073.1"/>
    </source>
</evidence>
<dbReference type="Proteomes" id="UP001175226">
    <property type="component" value="Unassembled WGS sequence"/>
</dbReference>
<protein>
    <submittedName>
        <fullName evidence="1">Uncharacterized protein</fullName>
    </submittedName>
</protein>
<keyword evidence="2" id="KW-1185">Reference proteome</keyword>
<dbReference type="AlphaFoldDB" id="A0AA39MKD2"/>